<evidence type="ECO:0000256" key="4">
    <source>
        <dbReference type="ARBA" id="ARBA00022741"/>
    </source>
</evidence>
<dbReference type="InterPro" id="IPR001752">
    <property type="entry name" value="Kinesin_motor_dom"/>
</dbReference>
<evidence type="ECO:0000256" key="2">
    <source>
        <dbReference type="ARBA" id="ARBA00022490"/>
    </source>
</evidence>
<dbReference type="Gene3D" id="2.60.200.20">
    <property type="match status" value="1"/>
</dbReference>
<keyword evidence="4 9" id="KW-0547">Nucleotide-binding</keyword>
<dbReference type="Proteomes" id="UP001488805">
    <property type="component" value="Unassembled WGS sequence"/>
</dbReference>
<reference evidence="12 13" key="1">
    <citation type="journal article" date="2024" name="Genome Biol. Evol.">
        <title>Chromosome-level genome assembly of the viviparous eelpout Zoarces viviparus.</title>
        <authorList>
            <person name="Fuhrmann N."/>
            <person name="Brasseur M.V."/>
            <person name="Bakowski C.E."/>
            <person name="Podsiadlowski L."/>
            <person name="Prost S."/>
            <person name="Krehenwinkel H."/>
            <person name="Mayer C."/>
        </authorList>
    </citation>
    <scope>NUCLEOTIDE SEQUENCE [LARGE SCALE GENOMIC DNA]</scope>
    <source>
        <strain evidence="12">NO-MEL_2022_Ind0_liver</strain>
    </source>
</reference>
<dbReference type="EMBL" id="JBCEZU010000002">
    <property type="protein sequence ID" value="KAK9541753.1"/>
    <property type="molecule type" value="Genomic_DNA"/>
</dbReference>
<proteinExistence type="inferred from homology"/>
<dbReference type="PANTHER" id="PTHR47117:SF8">
    <property type="entry name" value="KINESIN FAMILY MEMBER 16B"/>
    <property type="match status" value="1"/>
</dbReference>
<feature type="domain" description="Kinesin motor" evidence="11">
    <location>
        <begin position="3"/>
        <end position="354"/>
    </location>
</feature>
<evidence type="ECO:0000256" key="1">
    <source>
        <dbReference type="ARBA" id="ARBA00004245"/>
    </source>
</evidence>
<feature type="region of interest" description="Disordered" evidence="10">
    <location>
        <begin position="554"/>
        <end position="574"/>
    </location>
</feature>
<keyword evidence="13" id="KW-1185">Reference proteome</keyword>
<keyword evidence="5 9" id="KW-0067">ATP-binding</keyword>
<evidence type="ECO:0000256" key="5">
    <source>
        <dbReference type="ARBA" id="ARBA00022840"/>
    </source>
</evidence>
<keyword evidence="3" id="KW-0597">Phosphoprotein</keyword>
<sequence length="1327" mass="144310">MASMRVAVRVRPLNEREKQFSSKVIIHMSGNSTSIHKPSPVRGDQQKDGGKTFSYDFSYDSTDRGSPTFISQERIFHDLGSDVLKAAFEGFNVCVFAYGQTGSGKSYTMMGHTGDKGLIPRICEGLFCEMSRRGKSQAVSFRTEVSYLEIHNERVQDLLKRTTPSYGGLRVREHPRDGTYVENLSKLLVHSHSDMDDLIILGNANRTTASTGMNEVSSRSHAIFTIRFTQALFDAELPRETLSKIHLVDLAGSERADATSSTGARLKEGANINKSLVTLGNVISALADLSVGGQSTKKKKQIFIPYRDSVLTWLLKDSLGGNSVTTMIATVSPADVNYGETLSTLRYASRAKNIVNSPTVNEDGNVKVIRELQAEVTRLGRLLEEANQVSRGEPSSSVKVEEELHQNQTRVRALTKEWTSKWSETQSILQEETVALRKEGSGVVLGCQLPHLIGIDEDLLSTGIVLYYLKEGRTLIGSDEASCSQDIVLHGPGLLGEHCVLENRAGTVTLIPQDGAVCSVNGSVVTDPCKLTQGAITQLGRGTMLRFNQPTEAAQLRDKRQRGPPSDFNLPLTDVSKSTEDLSTVMLQNPGQMNMLAAETDEVPSSCLDFETTETHRTTAMPGQYPVSHTLFELDGDALQGGISTREGPEQERDLCHKSGPGLMSEWPWRKAQSGAGVASYNGKEVRSGDASLQQTSVLGPGDGCGTKPEGNANKIKGVVADCYKERPGSGGSSLGNMSHLQSGGGTDSTFVLPQASTPSQLDIEPLSSQAACSPPEETTFKGQFGCGEMDESGGLEEILGVCVTETAAATVKHSGLGALVSRVSLIFQDAGRFLWRSPTVLQQVKKMGLQPVGARWSSHVISVVRESNVLSVVMDSQVFSMVKASFVFSLFKDSHIFSMVKDLAFIQHIQMEITQSIQAIEAPRIIQGCIDPDKTQVQVLTPTQIFSKAEDLPEDLPLMPEDIWTPEDKNQVSENLRTVPNGNGVQIFCQTLIEFPDSLLNLQSLPFLDMMDTLQSIISTSVLASQKIVALYWVNVAKCSHPEPRPALLILAETALYTLNADCGLLVLFHHLPLLQLKELQIGLGGHSLRLMGAAEESILGVYTYSQQLTKELCGAILAVICPGDSRVSQHPLLHGDLMKLSFDWPVPDLLLDAGLRVCCQFQKSLADLVYLIHCNMDQGTVALGEVQILLYTGVGVCISPSTHTEPLAQLLLTDTHLGLVQDDAVFHPTLRSVTIVPYRPQFHDLTLRQRSDVRCVLVHDEDDRGAVGVDVILANARGRGHPDSVTKAATPSAHATNSSRHTEVWKLTFSCSSEAASLINHLSNV</sequence>
<dbReference type="SUPFAM" id="SSF52540">
    <property type="entry name" value="P-loop containing nucleoside triphosphate hydrolases"/>
    <property type="match status" value="1"/>
</dbReference>
<dbReference type="FunFam" id="3.40.850.10:FF:000021">
    <property type="entry name" value="kinesin-like protein KIF16B isoform X1"/>
    <property type="match status" value="1"/>
</dbReference>
<evidence type="ECO:0000256" key="6">
    <source>
        <dbReference type="ARBA" id="ARBA00023054"/>
    </source>
</evidence>
<dbReference type="PANTHER" id="PTHR47117">
    <property type="entry name" value="STAR-RELATED LIPID TRANSFER PROTEIN 9"/>
    <property type="match status" value="1"/>
</dbReference>
<dbReference type="SUPFAM" id="SSF49879">
    <property type="entry name" value="SMAD/FHA domain"/>
    <property type="match status" value="1"/>
</dbReference>
<protein>
    <recommendedName>
        <fullName evidence="11">Kinesin motor domain-containing protein</fullName>
    </recommendedName>
</protein>
<dbReference type="InterPro" id="IPR019821">
    <property type="entry name" value="Kinesin_motor_CS"/>
</dbReference>
<dbReference type="GO" id="GO:0005737">
    <property type="term" value="C:cytoplasm"/>
    <property type="evidence" value="ECO:0007669"/>
    <property type="project" value="UniProtKB-ARBA"/>
</dbReference>
<dbReference type="GO" id="GO:0008017">
    <property type="term" value="F:microtubule binding"/>
    <property type="evidence" value="ECO:0007669"/>
    <property type="project" value="InterPro"/>
</dbReference>
<dbReference type="PROSITE" id="PS00411">
    <property type="entry name" value="KINESIN_MOTOR_1"/>
    <property type="match status" value="1"/>
</dbReference>
<dbReference type="Pfam" id="PF00498">
    <property type="entry name" value="FHA"/>
    <property type="match status" value="1"/>
</dbReference>
<keyword evidence="2" id="KW-0963">Cytoplasm</keyword>
<dbReference type="Pfam" id="PF00225">
    <property type="entry name" value="Kinesin"/>
    <property type="match status" value="1"/>
</dbReference>
<organism evidence="12 13">
    <name type="scientific">Zoarces viviparus</name>
    <name type="common">Viviparous eelpout</name>
    <name type="synonym">Blennius viviparus</name>
    <dbReference type="NCBI Taxonomy" id="48416"/>
    <lineage>
        <taxon>Eukaryota</taxon>
        <taxon>Metazoa</taxon>
        <taxon>Chordata</taxon>
        <taxon>Craniata</taxon>
        <taxon>Vertebrata</taxon>
        <taxon>Euteleostomi</taxon>
        <taxon>Actinopterygii</taxon>
        <taxon>Neopterygii</taxon>
        <taxon>Teleostei</taxon>
        <taxon>Neoteleostei</taxon>
        <taxon>Acanthomorphata</taxon>
        <taxon>Eupercaria</taxon>
        <taxon>Perciformes</taxon>
        <taxon>Cottioidei</taxon>
        <taxon>Zoarcales</taxon>
        <taxon>Zoarcidae</taxon>
        <taxon>Zoarcinae</taxon>
        <taxon>Zoarces</taxon>
    </lineage>
</organism>
<dbReference type="GO" id="GO:0005856">
    <property type="term" value="C:cytoskeleton"/>
    <property type="evidence" value="ECO:0007669"/>
    <property type="project" value="UniProtKB-SubCell"/>
</dbReference>
<dbReference type="InterPro" id="IPR036961">
    <property type="entry name" value="Kinesin_motor_dom_sf"/>
</dbReference>
<keyword evidence="8" id="KW-0206">Cytoskeleton</keyword>
<evidence type="ECO:0000256" key="9">
    <source>
        <dbReference type="PROSITE-ProRule" id="PRU00283"/>
    </source>
</evidence>
<gene>
    <name evidence="12" type="ORF">VZT92_001774</name>
</gene>
<dbReference type="PROSITE" id="PS50067">
    <property type="entry name" value="KINESIN_MOTOR_2"/>
    <property type="match status" value="1"/>
</dbReference>
<keyword evidence="7 9" id="KW-0505">Motor protein</keyword>
<comment type="similarity">
    <text evidence="9">Belongs to the TRAFAC class myosin-kinesin ATPase superfamily. Kinesin family.</text>
</comment>
<feature type="binding site" evidence="9">
    <location>
        <begin position="99"/>
        <end position="106"/>
    </location>
    <ligand>
        <name>ATP</name>
        <dbReference type="ChEBI" id="CHEBI:30616"/>
    </ligand>
</feature>
<evidence type="ECO:0000313" key="13">
    <source>
        <dbReference type="Proteomes" id="UP001488805"/>
    </source>
</evidence>
<evidence type="ECO:0000256" key="3">
    <source>
        <dbReference type="ARBA" id="ARBA00022553"/>
    </source>
</evidence>
<dbReference type="FunFam" id="2.60.200.20:FF:000005">
    <property type="entry name" value="Kinesin family member 16B"/>
    <property type="match status" value="1"/>
</dbReference>
<evidence type="ECO:0000313" key="12">
    <source>
        <dbReference type="EMBL" id="KAK9541753.1"/>
    </source>
</evidence>
<comment type="caution">
    <text evidence="12">The sequence shown here is derived from an EMBL/GenBank/DDBJ whole genome shotgun (WGS) entry which is preliminary data.</text>
</comment>
<dbReference type="PRINTS" id="PR00380">
    <property type="entry name" value="KINESINHEAVY"/>
</dbReference>
<dbReference type="GO" id="GO:0003777">
    <property type="term" value="F:microtubule motor activity"/>
    <property type="evidence" value="ECO:0007669"/>
    <property type="project" value="InterPro"/>
</dbReference>
<evidence type="ECO:0000256" key="8">
    <source>
        <dbReference type="ARBA" id="ARBA00023212"/>
    </source>
</evidence>
<comment type="subcellular location">
    <subcellularLocation>
        <location evidence="1">Cytoplasm</location>
        <location evidence="1">Cytoskeleton</location>
    </subcellularLocation>
</comment>
<name>A0AAW1G4L8_ZOAVI</name>
<dbReference type="InterPro" id="IPR000253">
    <property type="entry name" value="FHA_dom"/>
</dbReference>
<dbReference type="Gene3D" id="3.40.850.10">
    <property type="entry name" value="Kinesin motor domain"/>
    <property type="match status" value="1"/>
</dbReference>
<dbReference type="GO" id="GO:0005524">
    <property type="term" value="F:ATP binding"/>
    <property type="evidence" value="ECO:0007669"/>
    <property type="project" value="UniProtKB-UniRule"/>
</dbReference>
<evidence type="ECO:0000259" key="11">
    <source>
        <dbReference type="PROSITE" id="PS50067"/>
    </source>
</evidence>
<dbReference type="InterPro" id="IPR027417">
    <property type="entry name" value="P-loop_NTPase"/>
</dbReference>
<keyword evidence="6" id="KW-0175">Coiled coil</keyword>
<dbReference type="GO" id="GO:0007018">
    <property type="term" value="P:microtubule-based movement"/>
    <property type="evidence" value="ECO:0007669"/>
    <property type="project" value="InterPro"/>
</dbReference>
<dbReference type="InterPro" id="IPR008984">
    <property type="entry name" value="SMAD_FHA_dom_sf"/>
</dbReference>
<evidence type="ECO:0000256" key="10">
    <source>
        <dbReference type="SAM" id="MobiDB-lite"/>
    </source>
</evidence>
<evidence type="ECO:0000256" key="7">
    <source>
        <dbReference type="ARBA" id="ARBA00023175"/>
    </source>
</evidence>
<dbReference type="SMART" id="SM00129">
    <property type="entry name" value="KISc"/>
    <property type="match status" value="1"/>
</dbReference>
<accession>A0AAW1G4L8</accession>